<dbReference type="Proteomes" id="UP000005726">
    <property type="component" value="Unassembled WGS sequence"/>
</dbReference>
<reference evidence="1" key="1">
    <citation type="journal article" date="2009" name="Environ. Microbiol.">
        <title>Dynamics of genome evolution in facultative symbionts of aphids.</title>
        <authorList>
            <person name="Degnan P.H."/>
            <person name="Leonardo T.E."/>
            <person name="Cass B.N."/>
            <person name="Hurwitz B."/>
            <person name="Stern D."/>
            <person name="Gibbs R.A."/>
            <person name="Richards S."/>
            <person name="Moran N.A."/>
        </authorList>
    </citation>
    <scope>NUCLEOTIDE SEQUENCE [LARGE SCALE GENOMIC DNA]</scope>
    <source>
        <strain evidence="1">LSR1</strain>
    </source>
</reference>
<evidence type="ECO:0000313" key="2">
    <source>
        <dbReference type="Proteomes" id="UP000005726"/>
    </source>
</evidence>
<dbReference type="eggNOG" id="ENOG5032Y3P">
    <property type="taxonomic scope" value="Bacteria"/>
</dbReference>
<dbReference type="AlphaFoldDB" id="E0WV37"/>
<dbReference type="HOGENOM" id="CLU_166635_0_0_6"/>
<dbReference type="InterPro" id="IPR045397">
    <property type="entry name" value="TumE-like"/>
</dbReference>
<organism evidence="1 2">
    <name type="scientific">Candidatus Regiella insecticola LSR1</name>
    <dbReference type="NCBI Taxonomy" id="663321"/>
    <lineage>
        <taxon>Bacteria</taxon>
        <taxon>Pseudomonadati</taxon>
        <taxon>Pseudomonadota</taxon>
        <taxon>Gammaproteobacteria</taxon>
        <taxon>Enterobacterales</taxon>
        <taxon>Enterobacteriaceae</taxon>
        <taxon>aphid secondary symbionts</taxon>
        <taxon>Candidatus Regiella</taxon>
    </lineage>
</organism>
<name>E0WV37_9ENTR</name>
<protein>
    <submittedName>
        <fullName evidence="1">Uncharacterized protein</fullName>
    </submittedName>
</protein>
<gene>
    <name evidence="1" type="ORF">REG_1952</name>
</gene>
<accession>E0WV37</accession>
<evidence type="ECO:0000313" key="1">
    <source>
        <dbReference type="EMBL" id="EFL91134.1"/>
    </source>
</evidence>
<proteinExistence type="predicted"/>
<dbReference type="RefSeq" id="WP_006705578.1">
    <property type="nucleotide sequence ID" value="NZ_CAWLGB010000149.1"/>
</dbReference>
<dbReference type="STRING" id="663321.REG_1952"/>
<dbReference type="Pfam" id="PF20126">
    <property type="entry name" value="TumE"/>
    <property type="match status" value="1"/>
</dbReference>
<sequence>MDRITPHFYEHSFIEMVVWRFDPPVKASQHSYKYRLAYIEKGVCVLRYDNEAGKGDHKHIGSQESPIIFNDAAQLVSDFRAEVEKYRKGVIS</sequence>
<dbReference type="EMBL" id="GL379737">
    <property type="protein sequence ID" value="EFL91134.1"/>
    <property type="molecule type" value="Genomic_DNA"/>
</dbReference>
<keyword evidence="2" id="KW-1185">Reference proteome</keyword>